<comment type="caution">
    <text evidence="2">The sequence shown here is derived from an EMBL/GenBank/DDBJ whole genome shotgun (WGS) entry which is preliminary data.</text>
</comment>
<dbReference type="Proteomes" id="UP000092021">
    <property type="component" value="Unassembled WGS sequence"/>
</dbReference>
<dbReference type="PANTHER" id="PTHR43347">
    <property type="entry name" value="ACYL-COA SYNTHETASE"/>
    <property type="match status" value="1"/>
</dbReference>
<dbReference type="InterPro" id="IPR032387">
    <property type="entry name" value="ACAS_N"/>
</dbReference>
<dbReference type="EMBL" id="LWGZ01000784">
    <property type="protein sequence ID" value="OAX57205.1"/>
    <property type="molecule type" value="Genomic_DNA"/>
</dbReference>
<dbReference type="AlphaFoldDB" id="A0A657ITR8"/>
<feature type="domain" description="Acetyl-coenzyme A synthetase N-terminal" evidence="1">
    <location>
        <begin position="5"/>
        <end position="57"/>
    </location>
</feature>
<dbReference type="PANTHER" id="PTHR43347:SF3">
    <property type="entry name" value="ACYL-COA SYNTHETASE SHORT-CHAIN FAMILY MEMBER 3, MITOCHONDRIAL"/>
    <property type="match status" value="1"/>
</dbReference>
<organism evidence="2 3">
    <name type="scientific">Rothia kristinae</name>
    <dbReference type="NCBI Taxonomy" id="37923"/>
    <lineage>
        <taxon>Bacteria</taxon>
        <taxon>Bacillati</taxon>
        <taxon>Actinomycetota</taxon>
        <taxon>Actinomycetes</taxon>
        <taxon>Micrococcales</taxon>
        <taxon>Micrococcaceae</taxon>
        <taxon>Rothia</taxon>
    </lineage>
</organism>
<name>A0A657ITR8_9MICC</name>
<dbReference type="Gene3D" id="3.40.50.12780">
    <property type="entry name" value="N-terminal domain of ligase-like"/>
    <property type="match status" value="1"/>
</dbReference>
<proteinExistence type="predicted"/>
<dbReference type="Pfam" id="PF16177">
    <property type="entry name" value="ACAS_N"/>
    <property type="match status" value="1"/>
</dbReference>
<gene>
    <name evidence="2" type="ORF">A5N15_08840</name>
</gene>
<protein>
    <recommendedName>
        <fullName evidence="1">Acetyl-coenzyme A synthetase N-terminal domain-containing protein</fullName>
    </recommendedName>
</protein>
<dbReference type="SUPFAM" id="SSF56801">
    <property type="entry name" value="Acetyl-CoA synthetase-like"/>
    <property type="match status" value="1"/>
</dbReference>
<sequence length="114" mass="12657">MTPTYRRTYAESLEDPEGFWLRAAQLIDWEQAPTRALDDSAAPLYRWFPDATLNTCFTRWTGTCATGRGDQVAILHDSPVTGTRTEITYARLQEEVAAFAGALARPGWARGTGC</sequence>
<dbReference type="GO" id="GO:0050218">
    <property type="term" value="F:propionate-CoA ligase activity"/>
    <property type="evidence" value="ECO:0007669"/>
    <property type="project" value="TreeGrafter"/>
</dbReference>
<accession>A0A657ITR8</accession>
<reference evidence="2 3" key="1">
    <citation type="submission" date="2016-04" db="EMBL/GenBank/DDBJ databases">
        <title>Identification of putative biosynthetic pathways for the production of bioactive secondary metabolites by the marine actinomycete Kocuria kristinae RUTW2-3.</title>
        <authorList>
            <person name="Waterworth S.C."/>
            <person name="Walmsley T.A."/>
            <person name="Matongo T."/>
            <person name="Davies-Coleman M.T."/>
            <person name="Dorrington R.A."/>
        </authorList>
    </citation>
    <scope>NUCLEOTIDE SEQUENCE [LARGE SCALE GENOMIC DNA]</scope>
    <source>
        <strain evidence="2 3">RUTW4-5</strain>
    </source>
</reference>
<dbReference type="InterPro" id="IPR042099">
    <property type="entry name" value="ANL_N_sf"/>
</dbReference>
<evidence type="ECO:0000259" key="1">
    <source>
        <dbReference type="Pfam" id="PF16177"/>
    </source>
</evidence>
<evidence type="ECO:0000313" key="2">
    <source>
        <dbReference type="EMBL" id="OAX57205.1"/>
    </source>
</evidence>
<evidence type="ECO:0000313" key="3">
    <source>
        <dbReference type="Proteomes" id="UP000092021"/>
    </source>
</evidence>